<dbReference type="PANTHER" id="PTHR36407:SF1">
    <property type="entry name" value="MEDIATOR-ASSOCIATED PROTEIN 2"/>
    <property type="match status" value="1"/>
</dbReference>
<dbReference type="InterPro" id="IPR038823">
    <property type="entry name" value="MED2_plant"/>
</dbReference>
<gene>
    <name evidence="2" type="ORF">V8G54_010484</name>
</gene>
<evidence type="ECO:0000313" key="2">
    <source>
        <dbReference type="EMBL" id="WVZ17502.1"/>
    </source>
</evidence>
<accession>A0AAQ3NYY4</accession>
<dbReference type="PANTHER" id="PTHR36407">
    <property type="entry name" value="MEDIATOR-ASSOCIATED PROTEIN 2"/>
    <property type="match status" value="1"/>
</dbReference>
<proteinExistence type="predicted"/>
<feature type="compositionally biased region" description="Low complexity" evidence="1">
    <location>
        <begin position="133"/>
        <end position="165"/>
    </location>
</feature>
<keyword evidence="3" id="KW-1185">Reference proteome</keyword>
<feature type="compositionally biased region" description="Polar residues" evidence="1">
    <location>
        <begin position="188"/>
        <end position="207"/>
    </location>
</feature>
<dbReference type="AlphaFoldDB" id="A0AAQ3NYY4"/>
<dbReference type="EMBL" id="CP144698">
    <property type="protein sequence ID" value="WVZ17502.1"/>
    <property type="molecule type" value="Genomic_DNA"/>
</dbReference>
<dbReference type="Proteomes" id="UP001374535">
    <property type="component" value="Chromosome 3"/>
</dbReference>
<evidence type="ECO:0000256" key="1">
    <source>
        <dbReference type="SAM" id="MobiDB-lite"/>
    </source>
</evidence>
<sequence>MPMADLDGAEGYRPSAEYVEDSNEALIDLTDSTELLFLKLPSSNDFLSDIHGKKLSLTLHNDGKLAHFEGSSGKEYDFVSFFAQEPDETVFVSSTEPKIAKISMRVSTVHYPDPKELENLNSTNVRHAHRRSSGITGTTSSRYFPMQSGGRAASSKGSRQKSSLSEFTEPSSISRKIHESNSKSKSKYNLSEVSHGHSNGISSMSPENSHEGKPKRRKHTE</sequence>
<feature type="region of interest" description="Disordered" evidence="1">
    <location>
        <begin position="115"/>
        <end position="221"/>
    </location>
</feature>
<protein>
    <recommendedName>
        <fullName evidence="4">Mediator-associated protein 2</fullName>
    </recommendedName>
</protein>
<organism evidence="2 3">
    <name type="scientific">Vigna mungo</name>
    <name type="common">Black gram</name>
    <name type="synonym">Phaseolus mungo</name>
    <dbReference type="NCBI Taxonomy" id="3915"/>
    <lineage>
        <taxon>Eukaryota</taxon>
        <taxon>Viridiplantae</taxon>
        <taxon>Streptophyta</taxon>
        <taxon>Embryophyta</taxon>
        <taxon>Tracheophyta</taxon>
        <taxon>Spermatophyta</taxon>
        <taxon>Magnoliopsida</taxon>
        <taxon>eudicotyledons</taxon>
        <taxon>Gunneridae</taxon>
        <taxon>Pentapetalae</taxon>
        <taxon>rosids</taxon>
        <taxon>fabids</taxon>
        <taxon>Fabales</taxon>
        <taxon>Fabaceae</taxon>
        <taxon>Papilionoideae</taxon>
        <taxon>50 kb inversion clade</taxon>
        <taxon>NPAAA clade</taxon>
        <taxon>indigoferoid/millettioid clade</taxon>
        <taxon>Phaseoleae</taxon>
        <taxon>Vigna</taxon>
    </lineage>
</organism>
<name>A0AAQ3NYY4_VIGMU</name>
<evidence type="ECO:0008006" key="4">
    <source>
        <dbReference type="Google" id="ProtNLM"/>
    </source>
</evidence>
<reference evidence="2 3" key="1">
    <citation type="journal article" date="2023" name="Life. Sci Alliance">
        <title>Evolutionary insights into 3D genome organization and epigenetic landscape of Vigna mungo.</title>
        <authorList>
            <person name="Junaid A."/>
            <person name="Singh B."/>
            <person name="Bhatia S."/>
        </authorList>
    </citation>
    <scope>NUCLEOTIDE SEQUENCE [LARGE SCALE GENOMIC DNA]</scope>
    <source>
        <strain evidence="2">Urdbean</strain>
    </source>
</reference>
<evidence type="ECO:0000313" key="3">
    <source>
        <dbReference type="Proteomes" id="UP001374535"/>
    </source>
</evidence>